<dbReference type="RefSeq" id="XP_050501471.1">
    <property type="nucleotide sequence ID" value="XM_050645514.1"/>
</dbReference>
<feature type="transmembrane region" description="Helical" evidence="1">
    <location>
        <begin position="488"/>
        <end position="506"/>
    </location>
</feature>
<accession>A0ABM5JU54</accession>
<dbReference type="Pfam" id="PF20146">
    <property type="entry name" value="NRF"/>
    <property type="match status" value="1"/>
</dbReference>
<dbReference type="SMART" id="SM00703">
    <property type="entry name" value="NRF"/>
    <property type="match status" value="1"/>
</dbReference>
<feature type="domain" description="Nose resistant-to-fluoxetine protein N-terminal" evidence="3">
    <location>
        <begin position="40"/>
        <end position="194"/>
    </location>
</feature>
<dbReference type="InterPro" id="IPR052728">
    <property type="entry name" value="O2_lipid_transport_reg"/>
</dbReference>
<dbReference type="Pfam" id="PF01757">
    <property type="entry name" value="Acyl_transf_3"/>
    <property type="match status" value="1"/>
</dbReference>
<evidence type="ECO:0000256" key="2">
    <source>
        <dbReference type="SAM" id="SignalP"/>
    </source>
</evidence>
<dbReference type="GeneID" id="114339893"/>
<feature type="transmembrane region" description="Helical" evidence="1">
    <location>
        <begin position="518"/>
        <end position="539"/>
    </location>
</feature>
<feature type="transmembrane region" description="Helical" evidence="1">
    <location>
        <begin position="206"/>
        <end position="231"/>
    </location>
</feature>
<sequence length="553" mass="62769">MELFTIAYLVISLICGKVNAKIDSEIVQNLNMASGNIKISAECKNSLGVYLSRLNESTNREEDIWALQMLDATSKIPVGILSLNFGDMGDFNECIEIASTKDKIFGKYCLAHIGVNVSAINRDLSYFQSTTFLQKLLSRISAEFAIDDGLSSCSLCYSLALCLPNNCSDADGTQVTNYMIDTFGVGVESMMCQTKQDVDPPLDRDAIIGISILTILLLLVILSTTTDLYFLHTQRGNIPSIFVSFSLYTNGKKVFEMPQRRSNLSCLDGIKVLSMFWIVLLHTHNTYLAGPLFNSDDVLDCVGHSWYVNVDMQLFLLSPLIFWLLTNYPKTGIFVIVTGIFSSIGLSFYRAYTMELQAMISEVKMEPKPEYMHKYYLRTETRASPWLMGTILGYILTRKQLTLISLSKKISLPAWVLSFSLMMVCIFGGHSTLRGPEYRRLENSFYIALIRPSFCIAISWIIWACATNHGGYINTFLSLPFFQFMNKFSYSIYLIHVQAIFPIVYSQKTAIYFSDFNIIYWYWGLFMFSFGLSIIWLLVFEYPAVALERIIFS</sequence>
<feature type="transmembrane region" description="Helical" evidence="1">
    <location>
        <begin position="262"/>
        <end position="284"/>
    </location>
</feature>
<evidence type="ECO:0000313" key="4">
    <source>
        <dbReference type="EnsemblMetazoa" id="XP_050501471.1"/>
    </source>
</evidence>
<keyword evidence="2" id="KW-0732">Signal</keyword>
<keyword evidence="5" id="KW-1185">Reference proteome</keyword>
<keyword evidence="1" id="KW-0472">Membrane</keyword>
<dbReference type="Proteomes" id="UP001652700">
    <property type="component" value="Unplaced"/>
</dbReference>
<organism evidence="4 5">
    <name type="scientific">Diabrotica virgifera virgifera</name>
    <name type="common">western corn rootworm</name>
    <dbReference type="NCBI Taxonomy" id="50390"/>
    <lineage>
        <taxon>Eukaryota</taxon>
        <taxon>Metazoa</taxon>
        <taxon>Ecdysozoa</taxon>
        <taxon>Arthropoda</taxon>
        <taxon>Hexapoda</taxon>
        <taxon>Insecta</taxon>
        <taxon>Pterygota</taxon>
        <taxon>Neoptera</taxon>
        <taxon>Endopterygota</taxon>
        <taxon>Coleoptera</taxon>
        <taxon>Polyphaga</taxon>
        <taxon>Cucujiformia</taxon>
        <taxon>Chrysomeloidea</taxon>
        <taxon>Chrysomelidae</taxon>
        <taxon>Galerucinae</taxon>
        <taxon>Diabroticina</taxon>
        <taxon>Diabroticites</taxon>
        <taxon>Diabrotica</taxon>
    </lineage>
</organism>
<reference evidence="4" key="1">
    <citation type="submission" date="2025-05" db="UniProtKB">
        <authorList>
            <consortium name="EnsemblMetazoa"/>
        </authorList>
    </citation>
    <scope>IDENTIFICATION</scope>
</reference>
<feature type="transmembrane region" description="Helical" evidence="1">
    <location>
        <begin position="412"/>
        <end position="433"/>
    </location>
</feature>
<dbReference type="EnsemblMetazoa" id="XM_050645514.1">
    <property type="protein sequence ID" value="XP_050501471.1"/>
    <property type="gene ID" value="LOC114339893"/>
</dbReference>
<feature type="transmembrane region" description="Helical" evidence="1">
    <location>
        <begin position="332"/>
        <end position="352"/>
    </location>
</feature>
<protein>
    <recommendedName>
        <fullName evidence="3">Nose resistant-to-fluoxetine protein N-terminal domain-containing protein</fullName>
    </recommendedName>
</protein>
<feature type="chain" id="PRO_5045431756" description="Nose resistant-to-fluoxetine protein N-terminal domain-containing protein" evidence="2">
    <location>
        <begin position="21"/>
        <end position="553"/>
    </location>
</feature>
<dbReference type="InterPro" id="IPR006621">
    <property type="entry name" value="Nose-resist-to-fluoxetine_N"/>
</dbReference>
<evidence type="ECO:0000313" key="5">
    <source>
        <dbReference type="Proteomes" id="UP001652700"/>
    </source>
</evidence>
<dbReference type="PANTHER" id="PTHR11161">
    <property type="entry name" value="O-ACYLTRANSFERASE"/>
    <property type="match status" value="1"/>
</dbReference>
<evidence type="ECO:0000259" key="3">
    <source>
        <dbReference type="SMART" id="SM00703"/>
    </source>
</evidence>
<feature type="transmembrane region" description="Helical" evidence="1">
    <location>
        <begin position="304"/>
        <end position="325"/>
    </location>
</feature>
<name>A0ABM5JU54_DIAVI</name>
<keyword evidence="1" id="KW-1133">Transmembrane helix</keyword>
<feature type="signal peptide" evidence="2">
    <location>
        <begin position="1"/>
        <end position="20"/>
    </location>
</feature>
<proteinExistence type="predicted"/>
<keyword evidence="1" id="KW-0812">Transmembrane</keyword>
<dbReference type="PANTHER" id="PTHR11161:SF0">
    <property type="entry name" value="O-ACYLTRANSFERASE LIKE PROTEIN"/>
    <property type="match status" value="1"/>
</dbReference>
<evidence type="ECO:0000256" key="1">
    <source>
        <dbReference type="SAM" id="Phobius"/>
    </source>
</evidence>
<dbReference type="InterPro" id="IPR002656">
    <property type="entry name" value="Acyl_transf_3_dom"/>
</dbReference>